<organism evidence="1">
    <name type="scientific">marine metagenome</name>
    <dbReference type="NCBI Taxonomy" id="408172"/>
    <lineage>
        <taxon>unclassified sequences</taxon>
        <taxon>metagenomes</taxon>
        <taxon>ecological metagenomes</taxon>
    </lineage>
</organism>
<evidence type="ECO:0000313" key="1">
    <source>
        <dbReference type="EMBL" id="SUZ91033.1"/>
    </source>
</evidence>
<proteinExistence type="predicted"/>
<dbReference type="EMBL" id="UINC01001943">
    <property type="protein sequence ID" value="SUZ91033.1"/>
    <property type="molecule type" value="Genomic_DNA"/>
</dbReference>
<dbReference type="AlphaFoldDB" id="A0A381RQA6"/>
<name>A0A381RQA6_9ZZZZ</name>
<accession>A0A381RQA6</accession>
<gene>
    <name evidence="1" type="ORF">METZ01_LOCUS43887</name>
</gene>
<sequence length="85" mass="10017">MLLPKVLEDIIIDYKNQMEHKEKYEKSLEEIKSITYGICHGTSTIIKYQSSIKPEKMKVVFNCIFDGKLKMVIRGQKYYNVLNLN</sequence>
<reference evidence="1" key="1">
    <citation type="submission" date="2018-05" db="EMBL/GenBank/DDBJ databases">
        <authorList>
            <person name="Lanie J.A."/>
            <person name="Ng W.-L."/>
            <person name="Kazmierczak K.M."/>
            <person name="Andrzejewski T.M."/>
            <person name="Davidsen T.M."/>
            <person name="Wayne K.J."/>
            <person name="Tettelin H."/>
            <person name="Glass J.I."/>
            <person name="Rusch D."/>
            <person name="Podicherti R."/>
            <person name="Tsui H.-C.T."/>
            <person name="Winkler M.E."/>
        </authorList>
    </citation>
    <scope>NUCLEOTIDE SEQUENCE</scope>
</reference>
<protein>
    <submittedName>
        <fullName evidence="1">Uncharacterized protein</fullName>
    </submittedName>
</protein>